<dbReference type="PROSITE" id="PS50893">
    <property type="entry name" value="ABC_TRANSPORTER_2"/>
    <property type="match status" value="2"/>
</dbReference>
<name>W6XK25_COCC2</name>
<keyword evidence="5" id="KW-0677">Repeat</keyword>
<feature type="transmembrane region" description="Helical" evidence="12">
    <location>
        <begin position="936"/>
        <end position="956"/>
    </location>
</feature>
<reference evidence="15 16" key="1">
    <citation type="journal article" date="2013" name="PLoS Genet.">
        <title>Comparative genome structure, secondary metabolite, and effector coding capacity across Cochliobolus pathogens.</title>
        <authorList>
            <person name="Condon B.J."/>
            <person name="Leng Y."/>
            <person name="Wu D."/>
            <person name="Bushley K.E."/>
            <person name="Ohm R.A."/>
            <person name="Otillar R."/>
            <person name="Martin J."/>
            <person name="Schackwitz W."/>
            <person name="Grimwood J."/>
            <person name="MohdZainudin N."/>
            <person name="Xue C."/>
            <person name="Wang R."/>
            <person name="Manning V.A."/>
            <person name="Dhillon B."/>
            <person name="Tu Z.J."/>
            <person name="Steffenson B.J."/>
            <person name="Salamov A."/>
            <person name="Sun H."/>
            <person name="Lowry S."/>
            <person name="LaButti K."/>
            <person name="Han J."/>
            <person name="Copeland A."/>
            <person name="Lindquist E."/>
            <person name="Barry K."/>
            <person name="Schmutz J."/>
            <person name="Baker S.E."/>
            <person name="Ciuffetti L.M."/>
            <person name="Grigoriev I.V."/>
            <person name="Zhong S."/>
            <person name="Turgeon B.G."/>
        </authorList>
    </citation>
    <scope>NUCLEOTIDE SEQUENCE [LARGE SCALE GENOMIC DNA]</scope>
    <source>
        <strain evidence="15 16">26-R-13</strain>
    </source>
</reference>
<dbReference type="GeneID" id="19144277"/>
<dbReference type="PROSITE" id="PS00211">
    <property type="entry name" value="ABC_TRANSPORTER_1"/>
    <property type="match status" value="1"/>
</dbReference>
<feature type="region of interest" description="Disordered" evidence="11">
    <location>
        <begin position="640"/>
        <end position="685"/>
    </location>
</feature>
<dbReference type="FunFam" id="3.40.50.300:FF:000913">
    <property type="entry name" value="ABC multidrug transporter SitT"/>
    <property type="match status" value="1"/>
</dbReference>
<dbReference type="Proteomes" id="UP000053841">
    <property type="component" value="Unassembled WGS sequence"/>
</dbReference>
<evidence type="ECO:0000256" key="5">
    <source>
        <dbReference type="ARBA" id="ARBA00022737"/>
    </source>
</evidence>
<feature type="domain" description="ABC transmembrane type-1" evidence="14">
    <location>
        <begin position="54"/>
        <end position="348"/>
    </location>
</feature>
<dbReference type="GO" id="GO:0015421">
    <property type="term" value="F:ABC-type oligopeptide transporter activity"/>
    <property type="evidence" value="ECO:0007669"/>
    <property type="project" value="TreeGrafter"/>
</dbReference>
<evidence type="ECO:0000256" key="11">
    <source>
        <dbReference type="SAM" id="MobiDB-lite"/>
    </source>
</evidence>
<evidence type="ECO:0000256" key="2">
    <source>
        <dbReference type="ARBA" id="ARBA00007577"/>
    </source>
</evidence>
<dbReference type="SUPFAM" id="SSF90123">
    <property type="entry name" value="ABC transporter transmembrane region"/>
    <property type="match status" value="2"/>
</dbReference>
<feature type="domain" description="ABC transporter" evidence="13">
    <location>
        <begin position="1036"/>
        <end position="1275"/>
    </location>
</feature>
<dbReference type="GO" id="GO:0005743">
    <property type="term" value="C:mitochondrial inner membrane"/>
    <property type="evidence" value="ECO:0007669"/>
    <property type="project" value="TreeGrafter"/>
</dbReference>
<evidence type="ECO:0000313" key="15">
    <source>
        <dbReference type="EMBL" id="EUC27567.1"/>
    </source>
</evidence>
<proteinExistence type="inferred from homology"/>
<evidence type="ECO:0000259" key="14">
    <source>
        <dbReference type="PROSITE" id="PS50929"/>
    </source>
</evidence>
<keyword evidence="8 12" id="KW-1133">Transmembrane helix</keyword>
<dbReference type="RefSeq" id="XP_007718131.1">
    <property type="nucleotide sequence ID" value="XM_007719941.1"/>
</dbReference>
<dbReference type="PANTHER" id="PTHR43394:SF1">
    <property type="entry name" value="ATP-BINDING CASSETTE SUB-FAMILY B MEMBER 10, MITOCHONDRIAL"/>
    <property type="match status" value="1"/>
</dbReference>
<dbReference type="InterPro" id="IPR039421">
    <property type="entry name" value="Type_1_exporter"/>
</dbReference>
<evidence type="ECO:0000256" key="7">
    <source>
        <dbReference type="ARBA" id="ARBA00022840"/>
    </source>
</evidence>
<feature type="compositionally biased region" description="Polar residues" evidence="11">
    <location>
        <begin position="640"/>
        <end position="651"/>
    </location>
</feature>
<gene>
    <name evidence="15" type="ORF">COCCADRAFT_111360</name>
</gene>
<sequence length="1288" mass="141850">MKLSSRQTDTTIELTDVRFRSLPHQKQQEKARPDAARDLHFHDLFRYASKRDTIIVAFCSMCAVATGALRPFLMQATGSVAGIFRKYHIGQASEAQFLQEVAQTARFCLYLGIIMFVTSYCSNSGFVYTGQSISDKIRRKYFHSILHQDMEYFEQIGTGEVSMRTIESTETIQSAISERVPQAITRIALLATICILGLMRNWKLSLILLSGLVPTAIAVATARAFIKQLEKQAARRSEEAASFVQEVFANIQNAMAFCTQEKFVHCFNVRFGRDITKASFHAIWAFGISRALNTTLSFLIIALGFWQGNKYIASGQATVADVVTIVLLFSIGVRSASGFGANVQVSAAATAAARNLYLLIDRLDVESRRPDCELQKLVPSLGDGKNLTIEFHDVTHVYTSRSNVTALKHLSLRIQPNKLTAIIGPSGSGKSTLLGLIQRFYEPCEGQIVFGGYDIRSLDVNWLRKQCALVSQEPFLFDGTIAENVRLGMPETWHNRTPHDIQQEVEKACRLANAHDFIEQLPDMYNTQVGRRGASLSMGQRQRISIARAIIGQPKVLLLDEPCSALDAENARAVEASIMTAAQGRTTIVVSHQLESIRHADVIVVMDHGGIVEQGTHTELMANSTGTYRALANTQGLASESKTLQPDQTYRASRRRRRIGSPVPVDSQQATPSGKGRRKSQNASSGRGIWTLAKFITRMTKKELVYTILHFIAVSAVASARPVAALIFVKCIASLSRSVSELHRPGLSLNTWCAAYTAVAGGTFVTYAVAGLSSAICQTRLVRRARELFFRLVLGQDVSYFEKHAAASLTILMIGDMACLPGLSAVGLSPNYTGVFSLYLYFLLAVTRAWKLALVCASPIPLVFGMTILRKRVLPRFRKQMKALYRTPAAFISEVCTAPAMKTIASLACEDKIEERYVRQVQTQGSKLVKGRQKNALVDASTLSLTFFCMALAIWYGGQLVVGKDKYTIQQVFICIKALTLGVQELSSGRLSGYNPQTRKAREAATALRDLTMRSPEINVWSESGQVLESLSPLSIEFRNVSFHYPERPEWVVEDLSLNIQAGQYVALVGPSGCGKSTIIALLERFYDPQQGSILVNGRDIREYNIKSYRAALALVAQESLLYQTTIRENLLLGLENNIVSEAEIVEACKDASAYSCYMSLPNGLDTLIGTHGSTLSGGEKQRVAIARALLRKPKLLLLDEATAALDSKNENVIKAALDSTVANRTRTTVTVAHRLNTVRAADVIYLLDGGSVVDHGTFDELLERNGTFRHMAELQNLLSGSSSTPQE</sequence>
<dbReference type="OrthoDB" id="6500128at2759"/>
<evidence type="ECO:0000256" key="1">
    <source>
        <dbReference type="ARBA" id="ARBA00004141"/>
    </source>
</evidence>
<dbReference type="InterPro" id="IPR036640">
    <property type="entry name" value="ABC1_TM_sf"/>
</dbReference>
<dbReference type="HOGENOM" id="CLU_000604_17_2_1"/>
<dbReference type="KEGG" id="bze:COCCADRAFT_111360"/>
<dbReference type="SMART" id="SM00382">
    <property type="entry name" value="AAA"/>
    <property type="match status" value="2"/>
</dbReference>
<accession>W6XK25</accession>
<protein>
    <recommendedName>
        <fullName evidence="17">ABC transporter</fullName>
    </recommendedName>
</protein>
<keyword evidence="6" id="KW-0547">Nucleotide-binding</keyword>
<evidence type="ECO:0000256" key="4">
    <source>
        <dbReference type="ARBA" id="ARBA00022692"/>
    </source>
</evidence>
<dbReference type="Pfam" id="PF00005">
    <property type="entry name" value="ABC_tran"/>
    <property type="match status" value="2"/>
</dbReference>
<feature type="domain" description="ABC transporter" evidence="13">
    <location>
        <begin position="389"/>
        <end position="633"/>
    </location>
</feature>
<evidence type="ECO:0000256" key="12">
    <source>
        <dbReference type="SAM" id="Phobius"/>
    </source>
</evidence>
<dbReference type="Pfam" id="PF00664">
    <property type="entry name" value="ABC_membrane"/>
    <property type="match status" value="2"/>
</dbReference>
<feature type="transmembrane region" description="Helical" evidence="12">
    <location>
        <begin position="206"/>
        <end position="226"/>
    </location>
</feature>
<evidence type="ECO:0000256" key="9">
    <source>
        <dbReference type="ARBA" id="ARBA00023136"/>
    </source>
</evidence>
<dbReference type="PANTHER" id="PTHR43394">
    <property type="entry name" value="ATP-DEPENDENT PERMEASE MDL1, MITOCHONDRIAL"/>
    <property type="match status" value="1"/>
</dbReference>
<feature type="transmembrane region" description="Helical" evidence="12">
    <location>
        <begin position="54"/>
        <end position="73"/>
    </location>
</feature>
<feature type="transmembrane region" description="Helical" evidence="12">
    <location>
        <begin position="109"/>
        <end position="130"/>
    </location>
</feature>
<dbReference type="GO" id="GO:0090374">
    <property type="term" value="P:oligopeptide export from mitochondrion"/>
    <property type="evidence" value="ECO:0007669"/>
    <property type="project" value="TreeGrafter"/>
</dbReference>
<dbReference type="InterPro" id="IPR003593">
    <property type="entry name" value="AAA+_ATPase"/>
</dbReference>
<evidence type="ECO:0000256" key="8">
    <source>
        <dbReference type="ARBA" id="ARBA00022989"/>
    </source>
</evidence>
<evidence type="ECO:0000256" key="10">
    <source>
        <dbReference type="ARBA" id="ARBA00023180"/>
    </source>
</evidence>
<feature type="transmembrane region" description="Helical" evidence="12">
    <location>
        <begin position="312"/>
        <end position="333"/>
    </location>
</feature>
<comment type="similarity">
    <text evidence="2">Belongs to the ABC transporter superfamily. ABCB family. Multidrug resistance exporter (TC 3.A.1.201) subfamily.</text>
</comment>
<keyword evidence="3" id="KW-0813">Transport</keyword>
<evidence type="ECO:0000256" key="3">
    <source>
        <dbReference type="ARBA" id="ARBA00022448"/>
    </source>
</evidence>
<dbReference type="Gene3D" id="3.40.50.300">
    <property type="entry name" value="P-loop containing nucleotide triphosphate hydrolases"/>
    <property type="match status" value="2"/>
</dbReference>
<dbReference type="SUPFAM" id="SSF52540">
    <property type="entry name" value="P-loop containing nucleoside triphosphate hydrolases"/>
    <property type="match status" value="2"/>
</dbReference>
<dbReference type="PROSITE" id="PS50929">
    <property type="entry name" value="ABC_TM1F"/>
    <property type="match status" value="2"/>
</dbReference>
<dbReference type="Gene3D" id="1.20.1560.10">
    <property type="entry name" value="ABC transporter type 1, transmembrane domain"/>
    <property type="match status" value="1"/>
</dbReference>
<dbReference type="CDD" id="cd18577">
    <property type="entry name" value="ABC_6TM_Pgp_ABCB1_D1_like"/>
    <property type="match status" value="1"/>
</dbReference>
<evidence type="ECO:0008006" key="17">
    <source>
        <dbReference type="Google" id="ProtNLM"/>
    </source>
</evidence>
<feature type="domain" description="ABC transmembrane type-1" evidence="14">
    <location>
        <begin position="708"/>
        <end position="976"/>
    </location>
</feature>
<feature type="transmembrane region" description="Helical" evidence="12">
    <location>
        <begin position="849"/>
        <end position="869"/>
    </location>
</feature>
<feature type="transmembrane region" description="Helical" evidence="12">
    <location>
        <begin position="704"/>
        <end position="729"/>
    </location>
</feature>
<dbReference type="FunFam" id="3.40.50.300:FF:000240">
    <property type="entry name" value="ABC transporter B family member 20"/>
    <property type="match status" value="1"/>
</dbReference>
<dbReference type="GO" id="GO:0005524">
    <property type="term" value="F:ATP binding"/>
    <property type="evidence" value="ECO:0007669"/>
    <property type="project" value="UniProtKB-KW"/>
</dbReference>
<evidence type="ECO:0000313" key="16">
    <source>
        <dbReference type="Proteomes" id="UP000053841"/>
    </source>
</evidence>
<dbReference type="CDD" id="cd18578">
    <property type="entry name" value="ABC_6TM_Pgp_ABCB1_D2_like"/>
    <property type="match status" value="1"/>
</dbReference>
<dbReference type="InterPro" id="IPR011527">
    <property type="entry name" value="ABC1_TM_dom"/>
</dbReference>
<dbReference type="GO" id="GO:0016887">
    <property type="term" value="F:ATP hydrolysis activity"/>
    <property type="evidence" value="ECO:0007669"/>
    <property type="project" value="InterPro"/>
</dbReference>
<feature type="transmembrane region" description="Helical" evidence="12">
    <location>
        <begin position="183"/>
        <end position="200"/>
    </location>
</feature>
<dbReference type="eggNOG" id="KOG0055">
    <property type="taxonomic scope" value="Eukaryota"/>
</dbReference>
<dbReference type="InterPro" id="IPR003439">
    <property type="entry name" value="ABC_transporter-like_ATP-bd"/>
</dbReference>
<comment type="subcellular location">
    <subcellularLocation>
        <location evidence="1">Membrane</location>
        <topology evidence="1">Multi-pass membrane protein</topology>
    </subcellularLocation>
</comment>
<feature type="transmembrane region" description="Helical" evidence="12">
    <location>
        <begin position="283"/>
        <end position="306"/>
    </location>
</feature>
<dbReference type="InterPro" id="IPR027417">
    <property type="entry name" value="P-loop_NTPase"/>
</dbReference>
<evidence type="ECO:0000256" key="6">
    <source>
        <dbReference type="ARBA" id="ARBA00022741"/>
    </source>
</evidence>
<feature type="transmembrane region" description="Helical" evidence="12">
    <location>
        <begin position="749"/>
        <end position="776"/>
    </location>
</feature>
<keyword evidence="16" id="KW-1185">Reference proteome</keyword>
<dbReference type="InterPro" id="IPR017871">
    <property type="entry name" value="ABC_transporter-like_CS"/>
</dbReference>
<evidence type="ECO:0000259" key="13">
    <source>
        <dbReference type="PROSITE" id="PS50893"/>
    </source>
</evidence>
<organism evidence="15 16">
    <name type="scientific">Cochliobolus carbonum (strain 26-R-13)</name>
    <name type="common">Maize leaf spot fungus</name>
    <name type="synonym">Bipolaris zeicola</name>
    <dbReference type="NCBI Taxonomy" id="930089"/>
    <lineage>
        <taxon>Eukaryota</taxon>
        <taxon>Fungi</taxon>
        <taxon>Dikarya</taxon>
        <taxon>Ascomycota</taxon>
        <taxon>Pezizomycotina</taxon>
        <taxon>Dothideomycetes</taxon>
        <taxon>Pleosporomycetidae</taxon>
        <taxon>Pleosporales</taxon>
        <taxon>Pleosporineae</taxon>
        <taxon>Pleosporaceae</taxon>
        <taxon>Bipolaris</taxon>
    </lineage>
</organism>
<dbReference type="EMBL" id="KI964908">
    <property type="protein sequence ID" value="EUC27567.1"/>
    <property type="molecule type" value="Genomic_DNA"/>
</dbReference>
<feature type="transmembrane region" description="Helical" evidence="12">
    <location>
        <begin position="809"/>
        <end position="829"/>
    </location>
</feature>
<keyword evidence="9 12" id="KW-0472">Membrane</keyword>
<keyword evidence="10" id="KW-0325">Glycoprotein</keyword>
<keyword evidence="4 12" id="KW-0812">Transmembrane</keyword>
<keyword evidence="7" id="KW-0067">ATP-binding</keyword>